<dbReference type="Pfam" id="PF00488">
    <property type="entry name" value="MutS_V"/>
    <property type="match status" value="1"/>
</dbReference>
<keyword evidence="3 7" id="KW-0378">Hydrolase</keyword>
<comment type="subunit">
    <text evidence="7">Homodimer. Binds to stalled ribosomes, contacting rRNA.</text>
</comment>
<dbReference type="Gene3D" id="3.30.1370.110">
    <property type="match status" value="1"/>
</dbReference>
<protein>
    <recommendedName>
        <fullName evidence="7">Endonuclease MutS2</fullName>
        <ecNumber evidence="7">3.1.-.-</ecNumber>
    </recommendedName>
    <alternativeName>
        <fullName evidence="7">Ribosome-associated protein quality control-upstream factor</fullName>
        <shortName evidence="7">RQC-upstream factor</shortName>
        <shortName evidence="7">RqcU</shortName>
        <ecNumber evidence="7">3.6.4.-</ecNumber>
    </alternativeName>
</protein>
<dbReference type="GO" id="GO:0006298">
    <property type="term" value="P:mismatch repair"/>
    <property type="evidence" value="ECO:0007669"/>
    <property type="project" value="InterPro"/>
</dbReference>
<dbReference type="GO" id="GO:0072344">
    <property type="term" value="P:rescue of stalled ribosome"/>
    <property type="evidence" value="ECO:0007669"/>
    <property type="project" value="UniProtKB-UniRule"/>
</dbReference>
<dbReference type="SUPFAM" id="SSF48334">
    <property type="entry name" value="DNA repair protein MutS, domain III"/>
    <property type="match status" value="1"/>
</dbReference>
<dbReference type="InterPro" id="IPR036063">
    <property type="entry name" value="Smr_dom_sf"/>
</dbReference>
<evidence type="ECO:0000259" key="10">
    <source>
        <dbReference type="PROSITE" id="PS50828"/>
    </source>
</evidence>
<dbReference type="InterPro" id="IPR045076">
    <property type="entry name" value="MutS"/>
</dbReference>
<evidence type="ECO:0000256" key="5">
    <source>
        <dbReference type="ARBA" id="ARBA00022884"/>
    </source>
</evidence>
<keyword evidence="4 7" id="KW-0067">ATP-binding</keyword>
<comment type="similarity">
    <text evidence="7">Belongs to the DNA mismatch repair MutS family. MutS2 subfamily.</text>
</comment>
<dbReference type="FunFam" id="3.40.50.300:FF:001531">
    <property type="entry name" value="Endonuclease MutS2"/>
    <property type="match status" value="1"/>
</dbReference>
<evidence type="ECO:0000256" key="3">
    <source>
        <dbReference type="ARBA" id="ARBA00022801"/>
    </source>
</evidence>
<dbReference type="GO" id="GO:0030983">
    <property type="term" value="F:mismatched DNA binding"/>
    <property type="evidence" value="ECO:0007669"/>
    <property type="project" value="InterPro"/>
</dbReference>
<dbReference type="GO" id="GO:0004519">
    <property type="term" value="F:endonuclease activity"/>
    <property type="evidence" value="ECO:0007669"/>
    <property type="project" value="UniProtKB-UniRule"/>
</dbReference>
<evidence type="ECO:0000256" key="8">
    <source>
        <dbReference type="SAM" id="Coils"/>
    </source>
</evidence>
<proteinExistence type="inferred from homology"/>
<feature type="binding site" evidence="7">
    <location>
        <begin position="345"/>
        <end position="352"/>
    </location>
    <ligand>
        <name>ATP</name>
        <dbReference type="ChEBI" id="CHEBI:30616"/>
    </ligand>
</feature>
<dbReference type="PIRSF" id="PIRSF005814">
    <property type="entry name" value="MutS_YshD"/>
    <property type="match status" value="1"/>
</dbReference>
<dbReference type="EMBL" id="QENZ01000004">
    <property type="protein sequence ID" value="PVX50882.1"/>
    <property type="molecule type" value="Genomic_DNA"/>
</dbReference>
<dbReference type="GO" id="GO:0016887">
    <property type="term" value="F:ATP hydrolysis activity"/>
    <property type="evidence" value="ECO:0007669"/>
    <property type="project" value="InterPro"/>
</dbReference>
<dbReference type="InterPro" id="IPR027417">
    <property type="entry name" value="P-loop_NTPase"/>
</dbReference>
<evidence type="ECO:0000256" key="6">
    <source>
        <dbReference type="ARBA" id="ARBA00023125"/>
    </source>
</evidence>
<keyword evidence="6 7" id="KW-0238">DNA-binding</keyword>
<evidence type="ECO:0000256" key="1">
    <source>
        <dbReference type="ARBA" id="ARBA00022730"/>
    </source>
</evidence>
<keyword evidence="7" id="KW-0255">Endonuclease</keyword>
<dbReference type="InterPro" id="IPR007696">
    <property type="entry name" value="DNA_mismatch_repair_MutS_core"/>
</dbReference>
<dbReference type="GO" id="GO:0045910">
    <property type="term" value="P:negative regulation of DNA recombination"/>
    <property type="evidence" value="ECO:0007669"/>
    <property type="project" value="InterPro"/>
</dbReference>
<evidence type="ECO:0000256" key="7">
    <source>
        <dbReference type="HAMAP-Rule" id="MF_00092"/>
    </source>
</evidence>
<dbReference type="Proteomes" id="UP000251835">
    <property type="component" value="Unassembled WGS sequence"/>
</dbReference>
<name>A0A7L4UQL0_BALHA</name>
<feature type="compositionally biased region" description="Basic and acidic residues" evidence="9">
    <location>
        <begin position="659"/>
        <end position="673"/>
    </location>
</feature>
<dbReference type="InterPro" id="IPR036187">
    <property type="entry name" value="DNA_mismatch_repair_MutS_sf"/>
</dbReference>
<dbReference type="EC" id="3.6.4.-" evidence="7"/>
<evidence type="ECO:0000256" key="2">
    <source>
        <dbReference type="ARBA" id="ARBA00022741"/>
    </source>
</evidence>
<feature type="coiled-coil region" evidence="8">
    <location>
        <begin position="550"/>
        <end position="603"/>
    </location>
</feature>
<reference evidence="11 12" key="1">
    <citation type="submission" date="2018-05" db="EMBL/GenBank/DDBJ databases">
        <title>Genomic Encyclopedia of Type Strains, Phase IV (KMG-IV): sequencing the most valuable type-strain genomes for metagenomic binning, comparative biology and taxonomic classification.</title>
        <authorList>
            <person name="Goeker M."/>
        </authorList>
    </citation>
    <scope>NUCLEOTIDE SEQUENCE [LARGE SCALE GENOMIC DNA]</scope>
    <source>
        <strain evidence="11 12">DSM 28579</strain>
    </source>
</reference>
<dbReference type="SMART" id="SM00533">
    <property type="entry name" value="MUTSd"/>
    <property type="match status" value="1"/>
</dbReference>
<dbReference type="SMART" id="SM00534">
    <property type="entry name" value="MUTSac"/>
    <property type="match status" value="1"/>
</dbReference>
<sequence length="822" mass="93530">MVNYPDSFEEKIHFDKVKILIKEQALSPMGKELVDEMAFIDDVSFLGNLLGKVADMKALLDEGQEFPVSYYIDLRPYLQKIRVSGTFLELSQLFDFKRSIETISSVVSFISKQEEDKCLYLKKMLGEHNHTYPYVRERLNNILTKSGKIKDNASPELRKIRNSLLGKQQSVSKVVSRLLQGAKEQGWAPAETEVSVRDGRLVVPVNAAYKRKMSGIVHDESATGKTSYVEPAEAVELNNEIRELEYAERREILRILVAFAEDIRPYLDDLMLSYNFLAEIDFIRAKALFAQTTESIRPHIEDQPLVQWKQARHPLLYLHFKKEKKQLVPLDITINENQRILLISGPNAGGKSICLKTVGLLQYMLQCGLFIPLNEGSKCGLFQKMFIDIGDEQSIDDDLSTYSSHLSNMKYFTKNANAKTLLLIDEFGTGTEPLLGGAIAESVLEELNKKKAFGLITTHYTNLKHYASENEGIVNGAMLYDTVAMTPMYKLEIGTPGSSFAFEIARKIGLSEKILIQAKEKIGEDRVNFDSHLRKVVKDKMIWEKKRFKMSQQEKTLERVLANYKKELEELKQLKKKEISKAKEEANQLLSEANKTIEKTIKTITENKANKSVTRTIRDKFEKEKERLLKEEEKDASIDQKIRKIKEREERKKNRKSKERSSSKITERKEKSIEVGGQVKVTKTGAIGEVLEISGEDVVIVIGSLKMHTKKKDLLPLSNNKAKRQSSNSNSSIQRKVFDKRLSFDPDIDVRGERGVDAVAKVSEHIDNALMLGVSRVRILHGTGHGVLRKMIREYLATLPDVDRYKDEHIDHGGSGITVVEL</sequence>
<keyword evidence="2 7" id="KW-0547">Nucleotide-binding</keyword>
<dbReference type="GO" id="GO:0019843">
    <property type="term" value="F:rRNA binding"/>
    <property type="evidence" value="ECO:0007669"/>
    <property type="project" value="UniProtKB-UniRule"/>
</dbReference>
<dbReference type="InterPro" id="IPR002625">
    <property type="entry name" value="Smr_dom"/>
</dbReference>
<dbReference type="AlphaFoldDB" id="A0A7L4UQL0"/>
<dbReference type="GO" id="GO:0043023">
    <property type="term" value="F:ribosomal large subunit binding"/>
    <property type="evidence" value="ECO:0007669"/>
    <property type="project" value="UniProtKB-UniRule"/>
</dbReference>
<comment type="caution">
    <text evidence="11">The sequence shown here is derived from an EMBL/GenBank/DDBJ whole genome shotgun (WGS) entry which is preliminary data.</text>
</comment>
<dbReference type="PANTHER" id="PTHR48466">
    <property type="entry name" value="OS10G0509000 PROTEIN-RELATED"/>
    <property type="match status" value="1"/>
</dbReference>
<feature type="domain" description="Smr" evidence="10">
    <location>
        <begin position="748"/>
        <end position="822"/>
    </location>
</feature>
<keyword evidence="5 7" id="KW-0694">RNA-binding</keyword>
<dbReference type="InterPro" id="IPR005747">
    <property type="entry name" value="MutS2"/>
</dbReference>
<dbReference type="PANTHER" id="PTHR48466:SF2">
    <property type="entry name" value="OS10G0509000 PROTEIN"/>
    <property type="match status" value="1"/>
</dbReference>
<comment type="function">
    <text evidence="7">Acts as a ribosome collision sensor, splitting the ribosome into its 2 subunits. Detects stalled/collided 70S ribosomes which it binds and splits by an ATP-hydrolysis driven conformational change. Acts upstream of the ribosome quality control system (RQC), a ribosome-associated complex that mediates the extraction of incompletely synthesized nascent chains from stalled ribosomes and their subsequent degradation. Probably generates substrates for RQC.</text>
</comment>
<dbReference type="SUPFAM" id="SSF52540">
    <property type="entry name" value="P-loop containing nucleoside triphosphate hydrolases"/>
    <property type="match status" value="1"/>
</dbReference>
<dbReference type="HAMAP" id="MF_00092">
    <property type="entry name" value="MutS2"/>
    <property type="match status" value="1"/>
</dbReference>
<evidence type="ECO:0000256" key="9">
    <source>
        <dbReference type="SAM" id="MobiDB-lite"/>
    </source>
</evidence>
<keyword evidence="1 7" id="KW-0699">rRNA-binding</keyword>
<evidence type="ECO:0000256" key="4">
    <source>
        <dbReference type="ARBA" id="ARBA00022840"/>
    </source>
</evidence>
<dbReference type="GO" id="GO:0140664">
    <property type="term" value="F:ATP-dependent DNA damage sensor activity"/>
    <property type="evidence" value="ECO:0007669"/>
    <property type="project" value="InterPro"/>
</dbReference>
<dbReference type="InterPro" id="IPR000432">
    <property type="entry name" value="DNA_mismatch_repair_MutS_C"/>
</dbReference>
<evidence type="ECO:0000313" key="11">
    <source>
        <dbReference type="EMBL" id="PVX50882.1"/>
    </source>
</evidence>
<dbReference type="Pfam" id="PF01713">
    <property type="entry name" value="Smr"/>
    <property type="match status" value="1"/>
</dbReference>
<dbReference type="Gene3D" id="3.40.50.300">
    <property type="entry name" value="P-loop containing nucleotide triphosphate hydrolases"/>
    <property type="match status" value="1"/>
</dbReference>
<keyword evidence="7" id="KW-0540">Nuclease</keyword>
<gene>
    <name evidence="7" type="primary">mutS2</name>
    <name evidence="7" type="synonym">rqcU</name>
    <name evidence="11" type="ORF">C7377_1203</name>
</gene>
<comment type="function">
    <text evidence="7">Endonuclease that is involved in the suppression of homologous recombination and thus may have a key role in the control of bacterial genetic diversity.</text>
</comment>
<evidence type="ECO:0000313" key="12">
    <source>
        <dbReference type="Proteomes" id="UP000251835"/>
    </source>
</evidence>
<keyword evidence="12" id="KW-1185">Reference proteome</keyword>
<dbReference type="GO" id="GO:0005524">
    <property type="term" value="F:ATP binding"/>
    <property type="evidence" value="ECO:0007669"/>
    <property type="project" value="UniProtKB-UniRule"/>
</dbReference>
<keyword evidence="8" id="KW-0175">Coiled coil</keyword>
<accession>A0A7L4UQL0</accession>
<dbReference type="OrthoDB" id="9808166at2"/>
<organism evidence="11 12">
    <name type="scientific">Balneicella halophila</name>
    <dbReference type="NCBI Taxonomy" id="1537566"/>
    <lineage>
        <taxon>Bacteria</taxon>
        <taxon>Pseudomonadati</taxon>
        <taxon>Bacteroidota</taxon>
        <taxon>Bacteroidia</taxon>
        <taxon>Bacteroidales</taxon>
        <taxon>Balneicellaceae</taxon>
        <taxon>Balneicella</taxon>
    </lineage>
</organism>
<dbReference type="PROSITE" id="PS50828">
    <property type="entry name" value="SMR"/>
    <property type="match status" value="1"/>
</dbReference>
<dbReference type="EC" id="3.1.-.-" evidence="7"/>
<dbReference type="SMART" id="SM00463">
    <property type="entry name" value="SMR"/>
    <property type="match status" value="1"/>
</dbReference>
<feature type="region of interest" description="Disordered" evidence="9">
    <location>
        <begin position="649"/>
        <end position="674"/>
    </location>
</feature>
<dbReference type="NCBIfam" id="TIGR01069">
    <property type="entry name" value="mutS2"/>
    <property type="match status" value="1"/>
</dbReference>